<organism evidence="1 2">
    <name type="scientific">Zizania palustris</name>
    <name type="common">Northern wild rice</name>
    <dbReference type="NCBI Taxonomy" id="103762"/>
    <lineage>
        <taxon>Eukaryota</taxon>
        <taxon>Viridiplantae</taxon>
        <taxon>Streptophyta</taxon>
        <taxon>Embryophyta</taxon>
        <taxon>Tracheophyta</taxon>
        <taxon>Spermatophyta</taxon>
        <taxon>Magnoliopsida</taxon>
        <taxon>Liliopsida</taxon>
        <taxon>Poales</taxon>
        <taxon>Poaceae</taxon>
        <taxon>BOP clade</taxon>
        <taxon>Oryzoideae</taxon>
        <taxon>Oryzeae</taxon>
        <taxon>Zizaniinae</taxon>
        <taxon>Zizania</taxon>
    </lineage>
</organism>
<proteinExistence type="predicted"/>
<reference evidence="1" key="2">
    <citation type="submission" date="2021-02" db="EMBL/GenBank/DDBJ databases">
        <authorList>
            <person name="Kimball J.A."/>
            <person name="Haas M.W."/>
            <person name="Macchietto M."/>
            <person name="Kono T."/>
            <person name="Duquette J."/>
            <person name="Shao M."/>
        </authorList>
    </citation>
    <scope>NUCLEOTIDE SEQUENCE</scope>
    <source>
        <tissue evidence="1">Fresh leaf tissue</tissue>
    </source>
</reference>
<gene>
    <name evidence="1" type="ORF">GUJ93_ZPchr0405g2937</name>
</gene>
<evidence type="ECO:0000313" key="1">
    <source>
        <dbReference type="EMBL" id="KAG8040783.1"/>
    </source>
</evidence>
<accession>A0A8J5QTP1</accession>
<dbReference type="Proteomes" id="UP000729402">
    <property type="component" value="Unassembled WGS sequence"/>
</dbReference>
<evidence type="ECO:0000313" key="2">
    <source>
        <dbReference type="Proteomes" id="UP000729402"/>
    </source>
</evidence>
<reference evidence="1" key="1">
    <citation type="journal article" date="2021" name="bioRxiv">
        <title>Whole Genome Assembly and Annotation of Northern Wild Rice, Zizania palustris L., Supports a Whole Genome Duplication in the Zizania Genus.</title>
        <authorList>
            <person name="Haas M."/>
            <person name="Kono T."/>
            <person name="Macchietto M."/>
            <person name="Millas R."/>
            <person name="McGilp L."/>
            <person name="Shao M."/>
            <person name="Duquette J."/>
            <person name="Hirsch C.N."/>
            <person name="Kimball J."/>
        </authorList>
    </citation>
    <scope>NUCLEOTIDE SEQUENCE</scope>
    <source>
        <tissue evidence="1">Fresh leaf tissue</tissue>
    </source>
</reference>
<dbReference type="EMBL" id="JAAALK010001691">
    <property type="protein sequence ID" value="KAG8040783.1"/>
    <property type="molecule type" value="Genomic_DNA"/>
</dbReference>
<name>A0A8J5QTP1_ZIZPA</name>
<dbReference type="OrthoDB" id="696609at2759"/>
<comment type="caution">
    <text evidence="1">The sequence shown here is derived from an EMBL/GenBank/DDBJ whole genome shotgun (WGS) entry which is preliminary data.</text>
</comment>
<dbReference type="AlphaFoldDB" id="A0A8J5QTP1"/>
<sequence length="87" mass="9737">MALNLVLHCIQPCKRRARSAYVYEGWANPSHEFPEALAMKEAYFSNEDAPKSYRLVNPQLEADFDNCGVGAKALLKMVDDEPSCAVM</sequence>
<protein>
    <submittedName>
        <fullName evidence="1">Uncharacterized protein</fullName>
    </submittedName>
</protein>
<keyword evidence="2" id="KW-1185">Reference proteome</keyword>